<keyword evidence="1" id="KW-0472">Membrane</keyword>
<feature type="transmembrane region" description="Helical" evidence="1">
    <location>
        <begin position="224"/>
        <end position="243"/>
    </location>
</feature>
<feature type="transmembrane region" description="Helical" evidence="1">
    <location>
        <begin position="131"/>
        <end position="150"/>
    </location>
</feature>
<feature type="transmembrane region" description="Helical" evidence="1">
    <location>
        <begin position="157"/>
        <end position="187"/>
    </location>
</feature>
<feature type="transmembrane region" description="Helical" evidence="1">
    <location>
        <begin position="93"/>
        <end position="111"/>
    </location>
</feature>
<feature type="transmembrane region" description="Helical" evidence="1">
    <location>
        <begin position="263"/>
        <end position="281"/>
    </location>
</feature>
<protein>
    <submittedName>
        <fullName evidence="2">Ethanolamine utilization protein EutH</fullName>
    </submittedName>
</protein>
<feature type="transmembrane region" description="Helical" evidence="1">
    <location>
        <begin position="318"/>
        <end position="339"/>
    </location>
</feature>
<dbReference type="RefSeq" id="WP_118325643.1">
    <property type="nucleotide sequence ID" value="NZ_CATXNH010000018.1"/>
</dbReference>
<dbReference type="GO" id="GO:0005886">
    <property type="term" value="C:plasma membrane"/>
    <property type="evidence" value="ECO:0007669"/>
    <property type="project" value="TreeGrafter"/>
</dbReference>
<feature type="transmembrane region" description="Helical" evidence="1">
    <location>
        <begin position="41"/>
        <end position="63"/>
    </location>
</feature>
<proteinExistence type="predicted"/>
<dbReference type="Proteomes" id="UP000265489">
    <property type="component" value="Unassembled WGS sequence"/>
</dbReference>
<keyword evidence="1" id="KW-0812">Transmembrane</keyword>
<dbReference type="InterPro" id="IPR007441">
    <property type="entry name" value="EutH"/>
</dbReference>
<dbReference type="PANTHER" id="PTHR40089">
    <property type="entry name" value="ETHANOLAMINE UTILIZATION PROTEIN EUTH"/>
    <property type="match status" value="1"/>
</dbReference>
<comment type="caution">
    <text evidence="2">The sequence shown here is derived from an EMBL/GenBank/DDBJ whole genome shotgun (WGS) entry which is preliminary data.</text>
</comment>
<sequence>MNPIIFILLCFAALGLFDKMFKNRLGLATSFDRGIITMGDFMMSVGGFYCIAIAFLNGHATLFKNKEMIISSLLAPDLGGYSIIESMTHSESVLIFCGVLLTSTLGCLISFQLPLFLNELDTDDLSHYLKGVVYGILGLLPILIGCGFLLHIDHFLIVFLPVILICAILIGLFFISFKTLIVVLTLFSKLVQFVGYIFFFLVCLTFFFNMNFTNATLINEALRIVFQMSIIVCGSLVFCEIILRKFSNQIEKVGQILNIDKYSVMGIILSFGTSIAMLPLFSKMNRKGKIFNAAFSLSGAFVFGGQLGFIASVNSTSVTWFVVVKLLAGILGLVIANVLEE</sequence>
<dbReference type="AlphaFoldDB" id="A0A395W9X5"/>
<accession>A0A395W9X5</accession>
<gene>
    <name evidence="2" type="ORF">DWW32_09865</name>
</gene>
<organism evidence="2 3">
    <name type="scientific">Holdemanella biformis</name>
    <dbReference type="NCBI Taxonomy" id="1735"/>
    <lineage>
        <taxon>Bacteria</taxon>
        <taxon>Bacillati</taxon>
        <taxon>Bacillota</taxon>
        <taxon>Erysipelotrichia</taxon>
        <taxon>Erysipelotrichales</taxon>
        <taxon>Erysipelotrichaceae</taxon>
        <taxon>Holdemanella</taxon>
    </lineage>
</organism>
<dbReference type="EMBL" id="QRYQ01000021">
    <property type="protein sequence ID" value="RGU89928.1"/>
    <property type="molecule type" value="Genomic_DNA"/>
</dbReference>
<evidence type="ECO:0000313" key="2">
    <source>
        <dbReference type="EMBL" id="RGU89928.1"/>
    </source>
</evidence>
<evidence type="ECO:0000313" key="3">
    <source>
        <dbReference type="Proteomes" id="UP000265489"/>
    </source>
</evidence>
<feature type="transmembrane region" description="Helical" evidence="1">
    <location>
        <begin position="193"/>
        <end position="212"/>
    </location>
</feature>
<reference evidence="2 3" key="1">
    <citation type="submission" date="2018-08" db="EMBL/GenBank/DDBJ databases">
        <title>A genome reference for cultivated species of the human gut microbiota.</title>
        <authorList>
            <person name="Zou Y."/>
            <person name="Xue W."/>
            <person name="Luo G."/>
        </authorList>
    </citation>
    <scope>NUCLEOTIDE SEQUENCE [LARGE SCALE GENOMIC DNA]</scope>
    <source>
        <strain evidence="2 3">AF15-20</strain>
    </source>
</reference>
<evidence type="ECO:0000256" key="1">
    <source>
        <dbReference type="SAM" id="Phobius"/>
    </source>
</evidence>
<name>A0A395W9X5_9FIRM</name>
<dbReference type="Pfam" id="PF04346">
    <property type="entry name" value="EutH"/>
    <property type="match status" value="1"/>
</dbReference>
<dbReference type="GeneID" id="66580511"/>
<dbReference type="PANTHER" id="PTHR40089:SF1">
    <property type="entry name" value="ETHANOLAMINE PERMEASE EUTH-RELATED"/>
    <property type="match status" value="1"/>
</dbReference>
<feature type="transmembrane region" description="Helical" evidence="1">
    <location>
        <begin position="293"/>
        <end position="312"/>
    </location>
</feature>
<keyword evidence="1" id="KW-1133">Transmembrane helix</keyword>
<dbReference type="GO" id="GO:0034228">
    <property type="term" value="F:ethanolamine transmembrane transporter activity"/>
    <property type="evidence" value="ECO:0007669"/>
    <property type="project" value="InterPro"/>
</dbReference>